<dbReference type="AlphaFoldDB" id="A0A7G9GRP7"/>
<feature type="signal peptide" evidence="1">
    <location>
        <begin position="1"/>
        <end position="23"/>
    </location>
</feature>
<dbReference type="InterPro" id="IPR036852">
    <property type="entry name" value="Peptidase_S8/S53_dom_sf"/>
</dbReference>
<name>A0A7G9GRP7_9FIRM</name>
<dbReference type="Proteomes" id="UP000515856">
    <property type="component" value="Chromosome"/>
</dbReference>
<dbReference type="EMBL" id="CP060636">
    <property type="protein sequence ID" value="QNM13479.1"/>
    <property type="molecule type" value="Genomic_DNA"/>
</dbReference>
<proteinExistence type="predicted"/>
<dbReference type="SUPFAM" id="SSF52743">
    <property type="entry name" value="Subtilisin-like"/>
    <property type="match status" value="1"/>
</dbReference>
<protein>
    <recommendedName>
        <fullName evidence="2">Peptidase S8/S53 domain-containing protein</fullName>
    </recommendedName>
</protein>
<evidence type="ECO:0000313" key="3">
    <source>
        <dbReference type="EMBL" id="QNM13479.1"/>
    </source>
</evidence>
<dbReference type="Pfam" id="PF00082">
    <property type="entry name" value="Peptidase_S8"/>
    <property type="match status" value="1"/>
</dbReference>
<evidence type="ECO:0000259" key="2">
    <source>
        <dbReference type="Pfam" id="PF00082"/>
    </source>
</evidence>
<dbReference type="PROSITE" id="PS51257">
    <property type="entry name" value="PROKAR_LIPOPROTEIN"/>
    <property type="match status" value="1"/>
</dbReference>
<evidence type="ECO:0000313" key="4">
    <source>
        <dbReference type="Proteomes" id="UP000515856"/>
    </source>
</evidence>
<keyword evidence="4" id="KW-1185">Reference proteome</keyword>
<feature type="domain" description="Peptidase S8/S53" evidence="2">
    <location>
        <begin position="125"/>
        <end position="261"/>
    </location>
</feature>
<gene>
    <name evidence="3" type="ORF">H9Q80_05895</name>
</gene>
<organism evidence="3 4">
    <name type="scientific">[Eubacterium] hominis</name>
    <dbReference type="NCBI Taxonomy" id="2764325"/>
    <lineage>
        <taxon>Bacteria</taxon>
        <taxon>Bacillati</taxon>
        <taxon>Bacillota</taxon>
        <taxon>Erysipelotrichia</taxon>
        <taxon>Erysipelotrichales</taxon>
        <taxon>Erysipelotrichaceae</taxon>
        <taxon>Amedibacillus</taxon>
    </lineage>
</organism>
<dbReference type="GO" id="GO:0006508">
    <property type="term" value="P:proteolysis"/>
    <property type="evidence" value="ECO:0007669"/>
    <property type="project" value="InterPro"/>
</dbReference>
<dbReference type="KEGG" id="ehn:H9Q80_05895"/>
<accession>A0A7G9GRP7</accession>
<dbReference type="GO" id="GO:0004252">
    <property type="term" value="F:serine-type endopeptidase activity"/>
    <property type="evidence" value="ECO:0007669"/>
    <property type="project" value="InterPro"/>
</dbReference>
<reference evidence="3 4" key="1">
    <citation type="submission" date="2020-08" db="EMBL/GenBank/DDBJ databases">
        <authorList>
            <person name="Liu C."/>
            <person name="Sun Q."/>
        </authorList>
    </citation>
    <scope>NUCLEOTIDE SEQUENCE [LARGE SCALE GENOMIC DNA]</scope>
    <source>
        <strain evidence="3 4">NSJ-61</strain>
    </source>
</reference>
<dbReference type="Gene3D" id="3.40.50.200">
    <property type="entry name" value="Peptidase S8/S53 domain"/>
    <property type="match status" value="1"/>
</dbReference>
<dbReference type="RefSeq" id="WP_117536465.1">
    <property type="nucleotide sequence ID" value="NZ_CP060636.1"/>
</dbReference>
<evidence type="ECO:0000256" key="1">
    <source>
        <dbReference type="SAM" id="SignalP"/>
    </source>
</evidence>
<keyword evidence="1" id="KW-0732">Signal</keyword>
<dbReference type="InterPro" id="IPR000209">
    <property type="entry name" value="Peptidase_S8/S53_dom"/>
</dbReference>
<feature type="chain" id="PRO_5039611957" description="Peptidase S8/S53 domain-containing protein" evidence="1">
    <location>
        <begin position="24"/>
        <end position="392"/>
    </location>
</feature>
<sequence>MNTSQKRFMIMITMILFMTSACSKSVSWKDNYIQTHTKSPSKTVENSDKIYEKNESGYYDFTNLSIDEDKLNDISIDDLNNHTVFDTLTKWPDSLPEGFHPTKLLDDGKVAKLGLTKLHDNDIDGSGVGIAVIGDTLLTDHEEIKDNLSFYVSMSKYPDEASLTGVMMASITAGKNVGVAPKSKLYYINDSIYNFETKENDCHNVAQDIIKLIEMNKDLKNKIRVISLSEGYFEKDYPAKEKTKNADELTDAIKKAKEEGIEVLCQNLMNPVMEFTGLYKTPYSDVNDIHSYYLNEYDDSKIYVPTNDITVASLYGNKDYMYYIQGGQDTVVPYVSGLYALACQVNPSIAFNDFLDSAKKTAYKLNVKDDNNKSCEIMIIQPEKLMNDIKAK</sequence>